<accession>A0A8I1EC11</accession>
<gene>
    <name evidence="1" type="ORF">JEU22_01200</name>
</gene>
<name>A0A8I1EC11_PSEPU</name>
<dbReference type="AlphaFoldDB" id="A0A8I1EC11"/>
<dbReference type="Proteomes" id="UP000637061">
    <property type="component" value="Unassembled WGS sequence"/>
</dbReference>
<proteinExistence type="predicted"/>
<comment type="caution">
    <text evidence="1">The sequence shown here is derived from an EMBL/GenBank/DDBJ whole genome shotgun (WGS) entry which is preliminary data.</text>
</comment>
<reference evidence="1" key="1">
    <citation type="submission" date="2020-12" db="EMBL/GenBank/DDBJ databases">
        <title>Enhanced detection system for hospital associated transmission using whole genome sequencing surveillance.</title>
        <authorList>
            <person name="Harrison L.H."/>
            <person name="Van Tyne D."/>
            <person name="Marsh J.W."/>
            <person name="Griffith M.P."/>
            <person name="Snyder D.J."/>
            <person name="Cooper V.S."/>
            <person name="Mustapha M."/>
        </authorList>
    </citation>
    <scope>NUCLEOTIDE SEQUENCE</scope>
    <source>
        <strain evidence="1">PSB00042</strain>
    </source>
</reference>
<evidence type="ECO:0000313" key="2">
    <source>
        <dbReference type="Proteomes" id="UP000637061"/>
    </source>
</evidence>
<organism evidence="1 2">
    <name type="scientific">Pseudomonas putida</name>
    <name type="common">Arthrobacter siderocapsulatus</name>
    <dbReference type="NCBI Taxonomy" id="303"/>
    <lineage>
        <taxon>Bacteria</taxon>
        <taxon>Pseudomonadati</taxon>
        <taxon>Pseudomonadota</taxon>
        <taxon>Gammaproteobacteria</taxon>
        <taxon>Pseudomonadales</taxon>
        <taxon>Pseudomonadaceae</taxon>
        <taxon>Pseudomonas</taxon>
    </lineage>
</organism>
<evidence type="ECO:0000313" key="1">
    <source>
        <dbReference type="EMBL" id="MBI6882514.1"/>
    </source>
</evidence>
<dbReference type="EMBL" id="JAEHTE010000001">
    <property type="protein sequence ID" value="MBI6882514.1"/>
    <property type="molecule type" value="Genomic_DNA"/>
</dbReference>
<sequence>MLVLNVPMDDIDRVKALNGVWSYDLKHWLCMPGEQELFKEWLISPHVVITGVDDKVLLDIPRSEVEQAKQVGAFRSCTSEGVAGWFALAGMSDNFHKWIPK</sequence>
<dbReference type="RefSeq" id="WP_198746131.1">
    <property type="nucleotide sequence ID" value="NZ_JAEHTE010000001.1"/>
</dbReference>
<protein>
    <submittedName>
        <fullName evidence="1">Uncharacterized protein</fullName>
    </submittedName>
</protein>